<dbReference type="SUPFAM" id="SSF110857">
    <property type="entry name" value="Gamma-glutamyl cyclotransferase-like"/>
    <property type="match status" value="1"/>
</dbReference>
<dbReference type="Proteomes" id="UP001597073">
    <property type="component" value="Unassembled WGS sequence"/>
</dbReference>
<dbReference type="CDD" id="cd06661">
    <property type="entry name" value="GGCT_like"/>
    <property type="match status" value="1"/>
</dbReference>
<organism evidence="2 3">
    <name type="scientific">Mucilaginibacter lutimaris</name>
    <dbReference type="NCBI Taxonomy" id="931629"/>
    <lineage>
        <taxon>Bacteria</taxon>
        <taxon>Pseudomonadati</taxon>
        <taxon>Bacteroidota</taxon>
        <taxon>Sphingobacteriia</taxon>
        <taxon>Sphingobacteriales</taxon>
        <taxon>Sphingobacteriaceae</taxon>
        <taxon>Mucilaginibacter</taxon>
    </lineage>
</organism>
<feature type="domain" description="Gamma-glutamylcyclotransferase AIG2-like" evidence="1">
    <location>
        <begin position="5"/>
        <end position="127"/>
    </location>
</feature>
<protein>
    <submittedName>
        <fullName evidence="2">Gamma-glutamylcyclotransferase</fullName>
    </submittedName>
</protein>
<evidence type="ECO:0000259" key="1">
    <source>
        <dbReference type="Pfam" id="PF06094"/>
    </source>
</evidence>
<comment type="caution">
    <text evidence="2">The sequence shown here is derived from an EMBL/GenBank/DDBJ whole genome shotgun (WGS) entry which is preliminary data.</text>
</comment>
<dbReference type="Gene3D" id="3.10.490.10">
    <property type="entry name" value="Gamma-glutamyl cyclotransferase-like"/>
    <property type="match status" value="1"/>
</dbReference>
<dbReference type="Pfam" id="PF06094">
    <property type="entry name" value="GGACT"/>
    <property type="match status" value="1"/>
</dbReference>
<dbReference type="RefSeq" id="WP_377145863.1">
    <property type="nucleotide sequence ID" value="NZ_JBHTIA010000026.1"/>
</dbReference>
<dbReference type="InterPro" id="IPR036568">
    <property type="entry name" value="GGCT-like_sf"/>
</dbReference>
<dbReference type="EMBL" id="JBHTIA010000026">
    <property type="protein sequence ID" value="MFD0767256.1"/>
    <property type="molecule type" value="Genomic_DNA"/>
</dbReference>
<name>A0ABW2ZMA0_9SPHI</name>
<dbReference type="InterPro" id="IPR013024">
    <property type="entry name" value="GGCT-like"/>
</dbReference>
<keyword evidence="3" id="KW-1185">Reference proteome</keyword>
<evidence type="ECO:0000313" key="3">
    <source>
        <dbReference type="Proteomes" id="UP001597073"/>
    </source>
</evidence>
<accession>A0ABW2ZMA0</accession>
<evidence type="ECO:0000313" key="2">
    <source>
        <dbReference type="EMBL" id="MFD0767256.1"/>
    </source>
</evidence>
<reference evidence="3" key="1">
    <citation type="journal article" date="2019" name="Int. J. Syst. Evol. Microbiol.">
        <title>The Global Catalogue of Microorganisms (GCM) 10K type strain sequencing project: providing services to taxonomists for standard genome sequencing and annotation.</title>
        <authorList>
            <consortium name="The Broad Institute Genomics Platform"/>
            <consortium name="The Broad Institute Genome Sequencing Center for Infectious Disease"/>
            <person name="Wu L."/>
            <person name="Ma J."/>
        </authorList>
    </citation>
    <scope>NUCLEOTIDE SEQUENCE [LARGE SCALE GENOMIC DNA]</scope>
    <source>
        <strain evidence="3">CCUG 60742</strain>
    </source>
</reference>
<gene>
    <name evidence="2" type="ORF">ACFQZI_20540</name>
</gene>
<sequence length="138" mass="15178">MTDLLFIYGTLLQPGNPFADYLHRNCTVISSGKIRGTLYDIGEYPGLVLNSAATAFVHGTIVRLHHPHENLKIIDDYEGVGPGQEQPNLYTREPGTIETDSGLVTAWIYLYNLPIDGLPIIASGNYLDYKAQKKSPGS</sequence>
<dbReference type="InterPro" id="IPR009288">
    <property type="entry name" value="AIG2-like_dom"/>
</dbReference>
<proteinExistence type="predicted"/>